<dbReference type="AlphaFoldDB" id="A0A9N8X3J4"/>
<evidence type="ECO:0000313" key="2">
    <source>
        <dbReference type="EMBL" id="CAG4914043.1"/>
    </source>
</evidence>
<evidence type="ECO:0000256" key="1">
    <source>
        <dbReference type="SAM" id="MobiDB-lite"/>
    </source>
</evidence>
<evidence type="ECO:0008006" key="4">
    <source>
        <dbReference type="Google" id="ProtNLM"/>
    </source>
</evidence>
<feature type="region of interest" description="Disordered" evidence="1">
    <location>
        <begin position="240"/>
        <end position="283"/>
    </location>
</feature>
<reference evidence="2" key="1">
    <citation type="submission" date="2021-04" db="EMBL/GenBank/DDBJ databases">
        <authorList>
            <person name="Vanwijnsberghe S."/>
        </authorList>
    </citation>
    <scope>NUCLEOTIDE SEQUENCE</scope>
    <source>
        <strain evidence="2">LMG 31841</strain>
    </source>
</reference>
<dbReference type="EMBL" id="CAJQZC010000009">
    <property type="protein sequence ID" value="CAG4914043.1"/>
    <property type="molecule type" value="Genomic_DNA"/>
</dbReference>
<gene>
    <name evidence="2" type="ORF">LMG31841_04329</name>
</gene>
<feature type="region of interest" description="Disordered" evidence="1">
    <location>
        <begin position="112"/>
        <end position="153"/>
    </location>
</feature>
<dbReference type="InterPro" id="IPR024487">
    <property type="entry name" value="CBP_BcsR"/>
</dbReference>
<dbReference type="Proteomes" id="UP000789704">
    <property type="component" value="Unassembled WGS sequence"/>
</dbReference>
<dbReference type="NCBIfam" id="NF040718">
    <property type="entry name" value="BcsP_of_Ic"/>
    <property type="match status" value="1"/>
</dbReference>
<name>A0A9N8X3J4_9BURK</name>
<proteinExistence type="predicted"/>
<protein>
    <recommendedName>
        <fullName evidence="4">Cellulose biosynthesis protein BcsR</fullName>
    </recommendedName>
</protein>
<dbReference type="RefSeq" id="WP_228881323.1">
    <property type="nucleotide sequence ID" value="NZ_CAJQYX010000008.1"/>
</dbReference>
<organism evidence="2 3">
    <name type="scientific">Paraburkholderia saeva</name>
    <dbReference type="NCBI Taxonomy" id="2777537"/>
    <lineage>
        <taxon>Bacteria</taxon>
        <taxon>Pseudomonadati</taxon>
        <taxon>Pseudomonadota</taxon>
        <taxon>Betaproteobacteria</taxon>
        <taxon>Burkholderiales</taxon>
        <taxon>Burkholderiaceae</taxon>
        <taxon>Paraburkholderia</taxon>
    </lineage>
</organism>
<feature type="region of interest" description="Disordered" evidence="1">
    <location>
        <begin position="57"/>
        <end position="80"/>
    </location>
</feature>
<feature type="compositionally biased region" description="Low complexity" evidence="1">
    <location>
        <begin position="250"/>
        <end position="274"/>
    </location>
</feature>
<evidence type="ECO:0000313" key="3">
    <source>
        <dbReference type="Proteomes" id="UP000789704"/>
    </source>
</evidence>
<dbReference type="Pfam" id="PF10945">
    <property type="entry name" value="CBP_BcsR"/>
    <property type="match status" value="1"/>
</dbReference>
<comment type="caution">
    <text evidence="2">The sequence shown here is derived from an EMBL/GenBank/DDBJ whole genome shotgun (WGS) entry which is preliminary data.</text>
</comment>
<feature type="compositionally biased region" description="Low complexity" evidence="1">
    <location>
        <begin position="125"/>
        <end position="153"/>
    </location>
</feature>
<keyword evidence="3" id="KW-1185">Reference proteome</keyword>
<sequence length="283" mass="29021">MTLSRDIQTLFDHFGGNAEDYQEIGRENEARTARTRWPLLVTLDLTQPEIPAVAQRRERAHTGNLSSTDGEPGDAASTAVPRSRPLFARAHRRNIPPVANVALPVAPTGAPRFSAAPDATPEEQAPPGAAGMASAAGAPATLPTHAPTPSSAAIPPAQARARLATPGASAHAASSFGSFTPTAPAAARPMMPAAAAAPSILGRLFQPAAPQARPQPASHAPYAPPVPAAPLQSMFDRLRGTPSHAVFGTAAAPAAAERNAPRSPASPSAPASNAWLTRGPRRP</sequence>
<accession>A0A9N8X3J4</accession>